<dbReference type="SUPFAM" id="SSF48726">
    <property type="entry name" value="Immunoglobulin"/>
    <property type="match status" value="3"/>
</dbReference>
<dbReference type="PROSITE" id="PS50835">
    <property type="entry name" value="IG_LIKE"/>
    <property type="match status" value="2"/>
</dbReference>
<reference evidence="4" key="2">
    <citation type="submission" date="2025-08" db="UniProtKB">
        <authorList>
            <consortium name="RefSeq"/>
        </authorList>
    </citation>
    <scope>IDENTIFICATION</scope>
    <source>
        <strain evidence="4">S238N-H82</strain>
        <tissue evidence="4">Testes</tissue>
    </source>
</reference>
<keyword evidence="3" id="KW-1185">Reference proteome</keyword>
<reference evidence="3" key="1">
    <citation type="journal article" date="2020" name="Nat. Ecol. Evol.">
        <title>Deeply conserved synteny resolves early events in vertebrate evolution.</title>
        <authorList>
            <person name="Simakov O."/>
            <person name="Marletaz F."/>
            <person name="Yue J.X."/>
            <person name="O'Connell B."/>
            <person name="Jenkins J."/>
            <person name="Brandt A."/>
            <person name="Calef R."/>
            <person name="Tung C.H."/>
            <person name="Huang T.K."/>
            <person name="Schmutz J."/>
            <person name="Satoh N."/>
            <person name="Yu J.K."/>
            <person name="Putnam N.H."/>
            <person name="Green R.E."/>
            <person name="Rokhsar D.S."/>
        </authorList>
    </citation>
    <scope>NUCLEOTIDE SEQUENCE [LARGE SCALE GENOMIC DNA]</scope>
    <source>
        <strain evidence="3">S238N-H82</strain>
    </source>
</reference>
<evidence type="ECO:0000259" key="2">
    <source>
        <dbReference type="PROSITE" id="PS50835"/>
    </source>
</evidence>
<proteinExistence type="predicted"/>
<protein>
    <submittedName>
        <fullName evidence="4">B-cell receptor CD22-like</fullName>
    </submittedName>
</protein>
<dbReference type="Pfam" id="PF13895">
    <property type="entry name" value="Ig_2"/>
    <property type="match status" value="1"/>
</dbReference>
<dbReference type="GeneID" id="118404930"/>
<dbReference type="OrthoDB" id="6250964at2759"/>
<accession>A0A9J7KI79</accession>
<name>A0A9J7KI79_BRAFL</name>
<feature type="domain" description="Ig-like" evidence="2">
    <location>
        <begin position="223"/>
        <end position="310"/>
    </location>
</feature>
<dbReference type="KEGG" id="bfo:118404930"/>
<dbReference type="Gene3D" id="2.60.40.10">
    <property type="entry name" value="Immunoglobulins"/>
    <property type="match status" value="2"/>
</dbReference>
<dbReference type="RefSeq" id="XP_035660208.1">
    <property type="nucleotide sequence ID" value="XM_035804315.1"/>
</dbReference>
<evidence type="ECO:0000256" key="1">
    <source>
        <dbReference type="SAM" id="MobiDB-lite"/>
    </source>
</evidence>
<dbReference type="GO" id="GO:0050839">
    <property type="term" value="F:cell adhesion molecule binding"/>
    <property type="evidence" value="ECO:0000318"/>
    <property type="project" value="GO_Central"/>
</dbReference>
<dbReference type="SMART" id="SM00409">
    <property type="entry name" value="IG"/>
    <property type="match status" value="3"/>
</dbReference>
<dbReference type="InterPro" id="IPR007110">
    <property type="entry name" value="Ig-like_dom"/>
</dbReference>
<dbReference type="AlphaFoldDB" id="A0A9J7KI79"/>
<dbReference type="InterPro" id="IPR003599">
    <property type="entry name" value="Ig_sub"/>
</dbReference>
<feature type="region of interest" description="Disordered" evidence="1">
    <location>
        <begin position="157"/>
        <end position="179"/>
    </location>
</feature>
<evidence type="ECO:0000313" key="4">
    <source>
        <dbReference type="RefSeq" id="XP_035660208.1"/>
    </source>
</evidence>
<dbReference type="PANTHER" id="PTHR46958:SF1">
    <property type="entry name" value="B-CELL RECEPTOR CD22"/>
    <property type="match status" value="1"/>
</dbReference>
<dbReference type="Proteomes" id="UP000001554">
    <property type="component" value="Chromosome 17"/>
</dbReference>
<dbReference type="PANTHER" id="PTHR46958">
    <property type="entry name" value="B-CELL RECEPTOR CD22"/>
    <property type="match status" value="1"/>
</dbReference>
<evidence type="ECO:0000313" key="3">
    <source>
        <dbReference type="Proteomes" id="UP000001554"/>
    </source>
</evidence>
<feature type="domain" description="Ig-like" evidence="2">
    <location>
        <begin position="132"/>
        <end position="214"/>
    </location>
</feature>
<sequence length="344" mass="38757">MAIKTKPDSSWNCQRGCVSHQVILVILALLPAIVQSRIAYSQHHLVVQEGENVVFDQCPSPPDSDGHWGYKRSLETKDYSECWGKCSTCSSRVLIISDVIRSCGGYYQYNTSPDSNGTRWRCDLQLDVYYPPSPIHIDNPQPQVFEGDDVTMTCSTDDVGNPPGNFTGRQFPKTMGTQNSTSLRLQATREQDGEEIVCEFQYRRFNQTRSNTTTTMLTVFYLPETVSIKEQHSVTTFNVGDNVTLQCIMGSSNPDVPTISWWKDDVILRGETFRIFSKNSVSVQDSGKYKCKATIQALGQQKSKESKGVYISVTSPAKPIFRCRTHDILVNLNPYHLHFLPLIS</sequence>
<organism evidence="3 4">
    <name type="scientific">Branchiostoma floridae</name>
    <name type="common">Florida lancelet</name>
    <name type="synonym">Amphioxus</name>
    <dbReference type="NCBI Taxonomy" id="7739"/>
    <lineage>
        <taxon>Eukaryota</taxon>
        <taxon>Metazoa</taxon>
        <taxon>Chordata</taxon>
        <taxon>Cephalochordata</taxon>
        <taxon>Leptocardii</taxon>
        <taxon>Amphioxiformes</taxon>
        <taxon>Branchiostomatidae</taxon>
        <taxon>Branchiostoma</taxon>
    </lineage>
</organism>
<dbReference type="GO" id="GO:0098609">
    <property type="term" value="P:cell-cell adhesion"/>
    <property type="evidence" value="ECO:0000318"/>
    <property type="project" value="GO_Central"/>
</dbReference>
<gene>
    <name evidence="4" type="primary">LOC118404930</name>
</gene>
<dbReference type="InterPro" id="IPR013783">
    <property type="entry name" value="Ig-like_fold"/>
</dbReference>
<dbReference type="InterPro" id="IPR036179">
    <property type="entry name" value="Ig-like_dom_sf"/>
</dbReference>
<dbReference type="GO" id="GO:0005911">
    <property type="term" value="C:cell-cell junction"/>
    <property type="evidence" value="ECO:0000318"/>
    <property type="project" value="GO_Central"/>
</dbReference>
<dbReference type="GO" id="GO:0005886">
    <property type="term" value="C:plasma membrane"/>
    <property type="evidence" value="ECO:0000318"/>
    <property type="project" value="GO_Central"/>
</dbReference>